<comment type="caution">
    <text evidence="1">The sequence shown here is derived from an EMBL/GenBank/DDBJ whole genome shotgun (WGS) entry which is preliminary data.</text>
</comment>
<name>A0A0A3XPV5_BRAJP</name>
<dbReference type="AlphaFoldDB" id="A0A0A3XPV5"/>
<sequence>MPQRIRRVRPFREDLRDVAVFVPVPVGEFERSRRTGFLGGDGIARLLRVFNKVIEQRTIPLEQVPGLLSNLAQVNEKILSAFEAAFGRSNNWGRQNTS</sequence>
<protein>
    <submittedName>
        <fullName evidence="1">Uncharacterized protein</fullName>
    </submittedName>
</protein>
<proteinExistence type="predicted"/>
<reference evidence="1 2" key="1">
    <citation type="submission" date="2014-09" db="EMBL/GenBank/DDBJ databases">
        <title>Draft genome of Bradyrhizobium japonicum Is-34.</title>
        <authorList>
            <person name="Tsurumaru H."/>
            <person name="Yamakawa T."/>
            <person name="Hashimoto S."/>
            <person name="Okizaki K."/>
            <person name="Kanesaki Y."/>
            <person name="Yoshikawa H."/>
            <person name="Yajima S."/>
        </authorList>
    </citation>
    <scope>NUCLEOTIDE SEQUENCE [LARGE SCALE GENOMIC DNA]</scope>
    <source>
        <strain evidence="1 2">Is-34</strain>
    </source>
</reference>
<gene>
    <name evidence="1" type="ORF">MA20_32960</name>
</gene>
<accession>A0A0A3XPV5</accession>
<dbReference type="EMBL" id="JRPN01000025">
    <property type="protein sequence ID" value="KGT75314.1"/>
    <property type="molecule type" value="Genomic_DNA"/>
</dbReference>
<dbReference type="Proteomes" id="UP000030377">
    <property type="component" value="Unassembled WGS sequence"/>
</dbReference>
<dbReference type="RefSeq" id="WP_041958821.1">
    <property type="nucleotide sequence ID" value="NZ_JRPN01000025.1"/>
</dbReference>
<evidence type="ECO:0000313" key="1">
    <source>
        <dbReference type="EMBL" id="KGT75314.1"/>
    </source>
</evidence>
<organism evidence="1 2">
    <name type="scientific">Bradyrhizobium japonicum</name>
    <dbReference type="NCBI Taxonomy" id="375"/>
    <lineage>
        <taxon>Bacteria</taxon>
        <taxon>Pseudomonadati</taxon>
        <taxon>Pseudomonadota</taxon>
        <taxon>Alphaproteobacteria</taxon>
        <taxon>Hyphomicrobiales</taxon>
        <taxon>Nitrobacteraceae</taxon>
        <taxon>Bradyrhizobium</taxon>
    </lineage>
</organism>
<evidence type="ECO:0000313" key="2">
    <source>
        <dbReference type="Proteomes" id="UP000030377"/>
    </source>
</evidence>